<dbReference type="KEGG" id="sroi:IAG44_20450"/>
<dbReference type="EMBL" id="CP060828">
    <property type="protein sequence ID" value="QNP71564.1"/>
    <property type="molecule type" value="Genomic_DNA"/>
</dbReference>
<dbReference type="GO" id="GO:0016747">
    <property type="term" value="F:acyltransferase activity, transferring groups other than amino-acyl groups"/>
    <property type="evidence" value="ECO:0007669"/>
    <property type="project" value="InterPro"/>
</dbReference>
<keyword evidence="2" id="KW-0808">Transferase</keyword>
<dbReference type="PROSITE" id="PS51186">
    <property type="entry name" value="GNAT"/>
    <property type="match status" value="1"/>
</dbReference>
<dbReference type="PANTHER" id="PTHR43792:SF16">
    <property type="entry name" value="N-ACETYLTRANSFERASE DOMAIN-CONTAINING PROTEIN"/>
    <property type="match status" value="1"/>
</dbReference>
<dbReference type="InterPro" id="IPR051531">
    <property type="entry name" value="N-acetyltransferase"/>
</dbReference>
<proteinExistence type="predicted"/>
<dbReference type="Pfam" id="PF13302">
    <property type="entry name" value="Acetyltransf_3"/>
    <property type="match status" value="1"/>
</dbReference>
<reference evidence="2 3" key="1">
    <citation type="submission" date="2020-08" db="EMBL/GenBank/DDBJ databases">
        <title>A novel species.</title>
        <authorList>
            <person name="Gao J."/>
        </authorList>
    </citation>
    <scope>NUCLEOTIDE SEQUENCE [LARGE SCALE GENOMIC DNA]</scope>
    <source>
        <strain evidence="2 3">CRXT-G-22</strain>
    </source>
</reference>
<protein>
    <submittedName>
        <fullName evidence="2">GNAT family N-acetyltransferase</fullName>
    </submittedName>
</protein>
<keyword evidence="3" id="KW-1185">Reference proteome</keyword>
<gene>
    <name evidence="2" type="ORF">IAG44_20450</name>
</gene>
<dbReference type="InterPro" id="IPR000182">
    <property type="entry name" value="GNAT_dom"/>
</dbReference>
<accession>A0A7H0IFJ8</accession>
<organism evidence="2 3">
    <name type="scientific">Streptomyces roseirectus</name>
    <dbReference type="NCBI Taxonomy" id="2768066"/>
    <lineage>
        <taxon>Bacteria</taxon>
        <taxon>Bacillati</taxon>
        <taxon>Actinomycetota</taxon>
        <taxon>Actinomycetes</taxon>
        <taxon>Kitasatosporales</taxon>
        <taxon>Streptomycetaceae</taxon>
        <taxon>Streptomyces</taxon>
    </lineage>
</organism>
<evidence type="ECO:0000313" key="3">
    <source>
        <dbReference type="Proteomes" id="UP000516052"/>
    </source>
</evidence>
<dbReference type="RefSeq" id="WP_187748533.1">
    <property type="nucleotide sequence ID" value="NZ_CP060828.1"/>
</dbReference>
<sequence>MISLRELRPDDAPSLQRVYSEPSVRHLPRPAMTSASAAAWLTAHAAQQRALPRVLYCFGIDDTEDLIGVVKLRSDGTTAALSYILRPDAWGHGHATTAVTLMLGYAATVLRLTSVTAKHHPDNHASARVLAKTGFTRTARSTTAVTYIRPL</sequence>
<dbReference type="PANTHER" id="PTHR43792">
    <property type="entry name" value="GNAT FAMILY, PUTATIVE (AFU_ORTHOLOGUE AFUA_3G00765)-RELATED-RELATED"/>
    <property type="match status" value="1"/>
</dbReference>
<feature type="domain" description="N-acetyltransferase" evidence="1">
    <location>
        <begin position="2"/>
        <end position="151"/>
    </location>
</feature>
<dbReference type="Proteomes" id="UP000516052">
    <property type="component" value="Chromosome"/>
</dbReference>
<dbReference type="InterPro" id="IPR016181">
    <property type="entry name" value="Acyl_CoA_acyltransferase"/>
</dbReference>
<dbReference type="SUPFAM" id="SSF55729">
    <property type="entry name" value="Acyl-CoA N-acyltransferases (Nat)"/>
    <property type="match status" value="1"/>
</dbReference>
<evidence type="ECO:0000313" key="2">
    <source>
        <dbReference type="EMBL" id="QNP71564.1"/>
    </source>
</evidence>
<name>A0A7H0IFJ8_9ACTN</name>
<dbReference type="Gene3D" id="3.40.630.30">
    <property type="match status" value="1"/>
</dbReference>
<dbReference type="AlphaFoldDB" id="A0A7H0IFJ8"/>
<evidence type="ECO:0000259" key="1">
    <source>
        <dbReference type="PROSITE" id="PS51186"/>
    </source>
</evidence>